<dbReference type="Proteomes" id="UP001174997">
    <property type="component" value="Unassembled WGS sequence"/>
</dbReference>
<dbReference type="PROSITE" id="PS00600">
    <property type="entry name" value="AA_TRANSFER_CLASS_3"/>
    <property type="match status" value="1"/>
</dbReference>
<dbReference type="CDD" id="cd03109">
    <property type="entry name" value="DTBS"/>
    <property type="match status" value="1"/>
</dbReference>
<protein>
    <recommendedName>
        <fullName evidence="6">Dethiobiotin synthase</fullName>
    </recommendedName>
</protein>
<comment type="caution">
    <text evidence="4">The sequence shown here is derived from an EMBL/GenBank/DDBJ whole genome shotgun (WGS) entry which is preliminary data.</text>
</comment>
<dbReference type="GO" id="GO:0030170">
    <property type="term" value="F:pyridoxal phosphate binding"/>
    <property type="evidence" value="ECO:0007669"/>
    <property type="project" value="InterPro"/>
</dbReference>
<dbReference type="HAMAP" id="MF_00336">
    <property type="entry name" value="BioD"/>
    <property type="match status" value="1"/>
</dbReference>
<dbReference type="AlphaFoldDB" id="A0AA40DB67"/>
<dbReference type="Gene3D" id="3.40.640.10">
    <property type="entry name" value="Type I PLP-dependent aspartate aminotransferase-like (Major domain)"/>
    <property type="match status" value="1"/>
</dbReference>
<evidence type="ECO:0000313" key="5">
    <source>
        <dbReference type="Proteomes" id="UP001174997"/>
    </source>
</evidence>
<dbReference type="GO" id="GO:0004015">
    <property type="term" value="F:adenosylmethionine-8-amino-7-oxononanoate transaminase activity"/>
    <property type="evidence" value="ECO:0007669"/>
    <property type="project" value="TreeGrafter"/>
</dbReference>
<evidence type="ECO:0000256" key="1">
    <source>
        <dbReference type="ARBA" id="ARBA00004173"/>
    </source>
</evidence>
<evidence type="ECO:0000256" key="3">
    <source>
        <dbReference type="ARBA" id="ARBA00022679"/>
    </source>
</evidence>
<dbReference type="GO" id="GO:0005739">
    <property type="term" value="C:mitochondrion"/>
    <property type="evidence" value="ECO:0007669"/>
    <property type="project" value="UniProtKB-SubCell"/>
</dbReference>
<dbReference type="GO" id="GO:0004141">
    <property type="term" value="F:dethiobiotin synthase activity"/>
    <property type="evidence" value="ECO:0007669"/>
    <property type="project" value="InterPro"/>
</dbReference>
<dbReference type="GO" id="GO:0009102">
    <property type="term" value="P:biotin biosynthetic process"/>
    <property type="evidence" value="ECO:0007669"/>
    <property type="project" value="InterPro"/>
</dbReference>
<dbReference type="FunFam" id="3.90.1150.10:FF:000080">
    <property type="entry name" value="Bifunctional dethiobiotin synthetase/adenosylmethionine-8-amino-7-oxononanoate aminotransferase"/>
    <property type="match status" value="1"/>
</dbReference>
<dbReference type="SUPFAM" id="SSF53383">
    <property type="entry name" value="PLP-dependent transferases"/>
    <property type="match status" value="1"/>
</dbReference>
<dbReference type="PANTHER" id="PTHR42684:SF3">
    <property type="entry name" value="ADENOSYLMETHIONINE-8-AMINO-7-OXONONANOATE AMINOTRANSFERASE"/>
    <property type="match status" value="1"/>
</dbReference>
<dbReference type="EMBL" id="JAULSY010000077">
    <property type="protein sequence ID" value="KAK0667121.1"/>
    <property type="molecule type" value="Genomic_DNA"/>
</dbReference>
<dbReference type="InterPro" id="IPR049704">
    <property type="entry name" value="Aminotrans_3_PPA_site"/>
</dbReference>
<reference evidence="4" key="1">
    <citation type="submission" date="2023-06" db="EMBL/GenBank/DDBJ databases">
        <title>Genome-scale phylogeny and comparative genomics of the fungal order Sordariales.</title>
        <authorList>
            <consortium name="Lawrence Berkeley National Laboratory"/>
            <person name="Hensen N."/>
            <person name="Bonometti L."/>
            <person name="Westerberg I."/>
            <person name="Brannstrom I.O."/>
            <person name="Guillou S."/>
            <person name="Cros-Aarteil S."/>
            <person name="Calhoun S."/>
            <person name="Haridas S."/>
            <person name="Kuo A."/>
            <person name="Mondo S."/>
            <person name="Pangilinan J."/>
            <person name="Riley R."/>
            <person name="Labutti K."/>
            <person name="Andreopoulos B."/>
            <person name="Lipzen A."/>
            <person name="Chen C."/>
            <person name="Yanf M."/>
            <person name="Daum C."/>
            <person name="Ng V."/>
            <person name="Clum A."/>
            <person name="Steindorff A."/>
            <person name="Ohm R."/>
            <person name="Martin F."/>
            <person name="Silar P."/>
            <person name="Natvig D."/>
            <person name="Lalanne C."/>
            <person name="Gautier V."/>
            <person name="Ament-Velasquez S.L."/>
            <person name="Kruys A."/>
            <person name="Hutchinson M.I."/>
            <person name="Powell A.J."/>
            <person name="Barry K."/>
            <person name="Miller A.N."/>
            <person name="Grigoriev I.V."/>
            <person name="Debuchy R."/>
            <person name="Gladieux P."/>
            <person name="Thoren M.H."/>
            <person name="Johannesson H."/>
        </authorList>
    </citation>
    <scope>NUCLEOTIDE SEQUENCE</scope>
    <source>
        <strain evidence="4">CBS 307.81</strain>
    </source>
</reference>
<dbReference type="InterPro" id="IPR004472">
    <property type="entry name" value="DTB_synth_BioD"/>
</dbReference>
<evidence type="ECO:0000313" key="4">
    <source>
        <dbReference type="EMBL" id="KAK0667121.1"/>
    </source>
</evidence>
<dbReference type="GO" id="GO:0000287">
    <property type="term" value="F:magnesium ion binding"/>
    <property type="evidence" value="ECO:0007669"/>
    <property type="project" value="InterPro"/>
</dbReference>
<dbReference type="SUPFAM" id="SSF52540">
    <property type="entry name" value="P-loop containing nucleoside triphosphate hydrolases"/>
    <property type="match status" value="1"/>
</dbReference>
<dbReference type="Pfam" id="PF13500">
    <property type="entry name" value="AAA_26"/>
    <property type="match status" value="1"/>
</dbReference>
<dbReference type="PROSITE" id="PS00221">
    <property type="entry name" value="MIP"/>
    <property type="match status" value="1"/>
</dbReference>
<dbReference type="InterPro" id="IPR005814">
    <property type="entry name" value="Aminotrans_3"/>
</dbReference>
<comment type="subcellular location">
    <subcellularLocation>
        <location evidence="1">Mitochondrion</location>
    </subcellularLocation>
</comment>
<dbReference type="InterPro" id="IPR022357">
    <property type="entry name" value="MIP_CS"/>
</dbReference>
<dbReference type="Gene3D" id="3.40.50.300">
    <property type="entry name" value="P-loop containing nucleotide triphosphate hydrolases"/>
    <property type="match status" value="1"/>
</dbReference>
<dbReference type="InterPro" id="IPR015421">
    <property type="entry name" value="PyrdxlP-dep_Trfase_major"/>
</dbReference>
<sequence>MTVTPQLGAMLHRSLRVYQVWGANTEVGKTVFSTILCGLTSTYKPEEKTAYLKPVSTGPAQDADGCHVSRFLPGIHAETLYQFDLPVSPHLAAQVSQQNTPSDGEVLSKIHDFASRHASPSPGWLFIETAGGVHSPGPSGTTQADLYRPLRLPAILIGDAKLGGISSTIAAFESLKLRGYDVELVLLFQDSTYQNHSYLTSYFQENHSIPVHTAPLPPSFAASNDTSNMQTYYASTTSLPSLSSIAAHLASLHRTRVAHLQSMPETASNTIWYPFTQHQHLTADKITVIDSAKDSHFDTFHPDSQTKGLLRPMFDGSASWWTQGLGHGNPALSLAAAYAAGRYGHVMFAEAVHEPALALAETLLAGVENKRLKRVFYSDNGSTGVEVGVKMALGAARGRYGRGGEEKVGVIGLKGSYHGDTIGAMDCSEPGVFNEKVEWYEGRGAWLGSPGVRCEKGVWVVEGGGEFGTLGEVFDVEEREERGEGKGYEKEIRAILERLVGEEGKKFGALILEPVVLGAGGMHLVDPLFQRTLVKVVRASSDLFGGEHQSADHLDWSGLPVVFDEVFTGIYRLGRFSAASFLGVDPDISVHAKLLTGGLLPLSVTLASDSVFRSFLSDDKSDALLHGHSYTAHAVGCQVALETLKEMTKMEKDGAWDWAVSSQHRKNDQSCPVGPQQLDQPVRPSVWSVWSPELVEWLSRQDEKGVEGVWALGTVLAIHMGSAGGAAGYKSTAAKGLQAALLTDSDRDGSVHSRVLGNVLYLMAGQTTTEETVRRVQRLVRRGLGDVAC</sequence>
<dbReference type="PANTHER" id="PTHR42684">
    <property type="entry name" value="ADENOSYLMETHIONINE-8-AMINO-7-OXONONANOATE AMINOTRANSFERASE"/>
    <property type="match status" value="1"/>
</dbReference>
<dbReference type="InterPro" id="IPR027417">
    <property type="entry name" value="P-loop_NTPase"/>
</dbReference>
<organism evidence="4 5">
    <name type="scientific">Cercophora samala</name>
    <dbReference type="NCBI Taxonomy" id="330535"/>
    <lineage>
        <taxon>Eukaryota</taxon>
        <taxon>Fungi</taxon>
        <taxon>Dikarya</taxon>
        <taxon>Ascomycota</taxon>
        <taxon>Pezizomycotina</taxon>
        <taxon>Sordariomycetes</taxon>
        <taxon>Sordariomycetidae</taxon>
        <taxon>Sordariales</taxon>
        <taxon>Lasiosphaeriaceae</taxon>
        <taxon>Cercophora</taxon>
    </lineage>
</organism>
<evidence type="ECO:0008006" key="6">
    <source>
        <dbReference type="Google" id="ProtNLM"/>
    </source>
</evidence>
<evidence type="ECO:0000256" key="2">
    <source>
        <dbReference type="ARBA" id="ARBA00022576"/>
    </source>
</evidence>
<proteinExistence type="inferred from homology"/>
<dbReference type="Pfam" id="PF00202">
    <property type="entry name" value="Aminotran_3"/>
    <property type="match status" value="2"/>
</dbReference>
<name>A0AA40DB67_9PEZI</name>
<dbReference type="GO" id="GO:0005524">
    <property type="term" value="F:ATP binding"/>
    <property type="evidence" value="ECO:0007669"/>
    <property type="project" value="InterPro"/>
</dbReference>
<keyword evidence="2" id="KW-0032">Aminotransferase</keyword>
<keyword evidence="5" id="KW-1185">Reference proteome</keyword>
<gene>
    <name evidence="4" type="ORF">QBC41DRAFT_254887</name>
</gene>
<keyword evidence="3" id="KW-0808">Transferase</keyword>
<accession>A0AA40DB67</accession>
<dbReference type="InterPro" id="IPR015424">
    <property type="entry name" value="PyrdxlP-dep_Trfase"/>
</dbReference>